<dbReference type="RefSeq" id="XP_001010996.4">
    <property type="nucleotide sequence ID" value="XM_001010996.4"/>
</dbReference>
<evidence type="ECO:0000313" key="3">
    <source>
        <dbReference type="Proteomes" id="UP000009168"/>
    </source>
</evidence>
<keyword evidence="1" id="KW-1133">Transmembrane helix</keyword>
<dbReference type="InParanoid" id="I7MDQ4"/>
<dbReference type="GeneID" id="7837080"/>
<dbReference type="Proteomes" id="UP000009168">
    <property type="component" value="Unassembled WGS sequence"/>
</dbReference>
<name>I7MDQ4_TETTS</name>
<keyword evidence="3" id="KW-1185">Reference proteome</keyword>
<sequence length="664" mass="77932">MKSKLQIFKRFDLFSQSFGLLVDQKSKKKKTSLGGILSIIMILTSCCYLVYLLYMYFSNKFLPKITQTMYNQINQMEQNFEKSLFGFTFITNNQTIDELEQQTGKKYLNYFVQYQNYSQNSPKNYEDIPLKYCDDSSFEGFICLDLDNQPDYKKTIFQNSGSLSQAFYSLVVQPCLGLPNCATIEEINNIVISSTFSLYIKVRINQFNQQKKELEETFQVDYIQFDDQLSVQIQYVLQQQITNVQTGIIIQNSDSYNYISNFARVSTYFSNQNLLQKAGYEGYGCFLFQLYQNQIIMQIQYPLLTEILAQFLTVLNILLAFGFIAKFISGTKVMQDISSIYLKEYYQNTAVKIIEDQSESTPLKVSFMSQAEQIYSLHNDIYEADVLKKKKESQISFKTRLKFLIDKIFCKKQEIYKKEINLQKESISQIIKKLDIFEVYKDLLQIKKAIRLLLTEDQFAALQFCGCDMKFDSKFQEEFKKKFNKKNKTQQQQSSNQQSSLAQNNIQIASMNKLQINSKQNEYEEGNSAMVVSILNDREQQIQSVYKSPRKKQFYSQNQKIESSKSLKEETNCIERNQKEILTTNQIQQESQNKFLLERENHLQKIEEMINNKQTLFQQLSSFIERVKSNNKISPVDIQIYSSLVNKNCFQNYNQINQLNKQNS</sequence>
<reference evidence="3" key="1">
    <citation type="journal article" date="2006" name="PLoS Biol.">
        <title>Macronuclear genome sequence of the ciliate Tetrahymena thermophila, a model eukaryote.</title>
        <authorList>
            <person name="Eisen J.A."/>
            <person name="Coyne R.S."/>
            <person name="Wu M."/>
            <person name="Wu D."/>
            <person name="Thiagarajan M."/>
            <person name="Wortman J.R."/>
            <person name="Badger J.H."/>
            <person name="Ren Q."/>
            <person name="Amedeo P."/>
            <person name="Jones K.M."/>
            <person name="Tallon L.J."/>
            <person name="Delcher A.L."/>
            <person name="Salzberg S.L."/>
            <person name="Silva J.C."/>
            <person name="Haas B.J."/>
            <person name="Majoros W.H."/>
            <person name="Farzad M."/>
            <person name="Carlton J.M."/>
            <person name="Smith R.K. Jr."/>
            <person name="Garg J."/>
            <person name="Pearlman R.E."/>
            <person name="Karrer K.M."/>
            <person name="Sun L."/>
            <person name="Manning G."/>
            <person name="Elde N.C."/>
            <person name="Turkewitz A.P."/>
            <person name="Asai D.J."/>
            <person name="Wilkes D.E."/>
            <person name="Wang Y."/>
            <person name="Cai H."/>
            <person name="Collins K."/>
            <person name="Stewart B.A."/>
            <person name="Lee S.R."/>
            <person name="Wilamowska K."/>
            <person name="Weinberg Z."/>
            <person name="Ruzzo W.L."/>
            <person name="Wloga D."/>
            <person name="Gaertig J."/>
            <person name="Frankel J."/>
            <person name="Tsao C.-C."/>
            <person name="Gorovsky M.A."/>
            <person name="Keeling P.J."/>
            <person name="Waller R.F."/>
            <person name="Patron N.J."/>
            <person name="Cherry J.M."/>
            <person name="Stover N.A."/>
            <person name="Krieger C.J."/>
            <person name="del Toro C."/>
            <person name="Ryder H.F."/>
            <person name="Williamson S.C."/>
            <person name="Barbeau R.A."/>
            <person name="Hamilton E.P."/>
            <person name="Orias E."/>
        </authorList>
    </citation>
    <scope>NUCLEOTIDE SEQUENCE [LARGE SCALE GENOMIC DNA]</scope>
    <source>
        <strain evidence="3">SB210</strain>
    </source>
</reference>
<dbReference type="KEGG" id="tet:TTHERM_00709630"/>
<keyword evidence="1 2" id="KW-0812">Transmembrane</keyword>
<proteinExistence type="predicted"/>
<accession>I7MDQ4</accession>
<evidence type="ECO:0000313" key="2">
    <source>
        <dbReference type="EMBL" id="EAR90751.4"/>
    </source>
</evidence>
<dbReference type="OrthoDB" id="303855at2759"/>
<protein>
    <submittedName>
        <fullName evidence="2">Transmembrane protein, putative</fullName>
    </submittedName>
</protein>
<feature type="transmembrane region" description="Helical" evidence="1">
    <location>
        <begin position="33"/>
        <end position="57"/>
    </location>
</feature>
<organism evidence="2 3">
    <name type="scientific">Tetrahymena thermophila (strain SB210)</name>
    <dbReference type="NCBI Taxonomy" id="312017"/>
    <lineage>
        <taxon>Eukaryota</taxon>
        <taxon>Sar</taxon>
        <taxon>Alveolata</taxon>
        <taxon>Ciliophora</taxon>
        <taxon>Intramacronucleata</taxon>
        <taxon>Oligohymenophorea</taxon>
        <taxon>Hymenostomatida</taxon>
        <taxon>Tetrahymenina</taxon>
        <taxon>Tetrahymenidae</taxon>
        <taxon>Tetrahymena</taxon>
    </lineage>
</organism>
<keyword evidence="1" id="KW-0472">Membrane</keyword>
<dbReference type="PANTHER" id="PTHR31398">
    <property type="entry name" value="MEIOTIC NUCLEAR DIVISION PROTEIN 1 HOMOLOG"/>
    <property type="match status" value="1"/>
</dbReference>
<dbReference type="PANTHER" id="PTHR31398:SF0">
    <property type="entry name" value="MEIOTIC NUCLEAR DIVISION PROTEIN 1 HOMOLOG"/>
    <property type="match status" value="1"/>
</dbReference>
<evidence type="ECO:0000256" key="1">
    <source>
        <dbReference type="SAM" id="Phobius"/>
    </source>
</evidence>
<gene>
    <name evidence="2" type="ORF">TTHERM_00709630</name>
</gene>
<dbReference type="EMBL" id="GG662794">
    <property type="protein sequence ID" value="EAR90751.4"/>
    <property type="molecule type" value="Genomic_DNA"/>
</dbReference>
<dbReference type="GO" id="GO:0005634">
    <property type="term" value="C:nucleus"/>
    <property type="evidence" value="ECO:0007669"/>
    <property type="project" value="TreeGrafter"/>
</dbReference>
<dbReference type="AlphaFoldDB" id="I7MDQ4"/>
<dbReference type="GO" id="GO:0007131">
    <property type="term" value="P:reciprocal meiotic recombination"/>
    <property type="evidence" value="ECO:0007669"/>
    <property type="project" value="TreeGrafter"/>
</dbReference>